<dbReference type="GO" id="GO:0016787">
    <property type="term" value="F:hydrolase activity"/>
    <property type="evidence" value="ECO:0007669"/>
    <property type="project" value="UniProtKB-KW"/>
</dbReference>
<proteinExistence type="predicted"/>
<accession>A0A5C6ZXQ8</accession>
<gene>
    <name evidence="4" type="ORF">ES724_05175</name>
</gene>
<evidence type="ECO:0000256" key="2">
    <source>
        <dbReference type="PIRSR" id="PIRSR000443-1"/>
    </source>
</evidence>
<protein>
    <submittedName>
        <fullName evidence="4">Alpha/beta fold hydrolase</fullName>
    </submittedName>
</protein>
<dbReference type="InterPro" id="IPR000073">
    <property type="entry name" value="AB_hydrolase_1"/>
</dbReference>
<dbReference type="GO" id="GO:0004414">
    <property type="term" value="F:homoserine O-acetyltransferase activity"/>
    <property type="evidence" value="ECO:0007669"/>
    <property type="project" value="TreeGrafter"/>
</dbReference>
<dbReference type="GO" id="GO:0009092">
    <property type="term" value="P:homoserine metabolic process"/>
    <property type="evidence" value="ECO:0007669"/>
    <property type="project" value="TreeGrafter"/>
</dbReference>
<feature type="active site" evidence="2">
    <location>
        <position position="268"/>
    </location>
</feature>
<evidence type="ECO:0000313" key="5">
    <source>
        <dbReference type="Proteomes" id="UP000321367"/>
    </source>
</evidence>
<dbReference type="Proteomes" id="UP000321367">
    <property type="component" value="Unassembled WGS sequence"/>
</dbReference>
<dbReference type="OrthoDB" id="9800754at2"/>
<dbReference type="AlphaFoldDB" id="A0A5C6ZXQ8"/>
<keyword evidence="1" id="KW-0808">Transferase</keyword>
<dbReference type="EMBL" id="VORY01000003">
    <property type="protein sequence ID" value="TXD94861.1"/>
    <property type="molecule type" value="Genomic_DNA"/>
</dbReference>
<evidence type="ECO:0000313" key="4">
    <source>
        <dbReference type="EMBL" id="TXD94861.1"/>
    </source>
</evidence>
<keyword evidence="5" id="KW-1185">Reference proteome</keyword>
<feature type="active site" description="Nucleophile" evidence="2">
    <location>
        <position position="125"/>
    </location>
</feature>
<name>A0A5C6ZXQ8_9FLAO</name>
<dbReference type="RefSeq" id="WP_146930465.1">
    <property type="nucleotide sequence ID" value="NZ_CBCSHZ010000003.1"/>
</dbReference>
<dbReference type="InterPro" id="IPR008220">
    <property type="entry name" value="HAT_MetX-like"/>
</dbReference>
<feature type="domain" description="AB hydrolase-1" evidence="3">
    <location>
        <begin position="35"/>
        <end position="157"/>
    </location>
</feature>
<dbReference type="PANTHER" id="PTHR32268">
    <property type="entry name" value="HOMOSERINE O-ACETYLTRANSFERASE"/>
    <property type="match status" value="1"/>
</dbReference>
<comment type="caution">
    <text evidence="4">The sequence shown here is derived from an EMBL/GenBank/DDBJ whole genome shotgun (WGS) entry which is preliminary data.</text>
</comment>
<feature type="active site" evidence="2">
    <location>
        <position position="301"/>
    </location>
</feature>
<dbReference type="InterPro" id="IPR029058">
    <property type="entry name" value="AB_hydrolase_fold"/>
</dbReference>
<sequence>MLHKIYISEFKNNAGTIQELQLTYQTFGRELGTAPIVLVNHALTGNSAVTGKNGWWKEVIGVDKSIDLLEYTVLAFNNPGNGFDGEESQLILNYKEFTLRDIAKIYSEALKQLGISKIFAGIGGSIGGALLWEQAVLDPDLFEHIIPVAADYKSSQWVKAQCKVQDQILNNSVNPVADARMHAMTIYRSPESFISKFNSTQNHKNGTGNIEGWLEHHGKKLENRYQLAAYKLMNHLLSTSDISLGSGDHLSAASKITGDIHIITINSDGLFTANENWDTYVNLSLIKENISIDEIRSIHGHDAFLIENSQVASFLNPIFNTSNKQNEKNKHSTLRSR</sequence>
<evidence type="ECO:0000256" key="1">
    <source>
        <dbReference type="ARBA" id="ARBA00022679"/>
    </source>
</evidence>
<dbReference type="SUPFAM" id="SSF53474">
    <property type="entry name" value="alpha/beta-Hydrolases"/>
    <property type="match status" value="1"/>
</dbReference>
<organism evidence="4 5">
    <name type="scientific">Gillisia hiemivivida</name>
    <dbReference type="NCBI Taxonomy" id="291190"/>
    <lineage>
        <taxon>Bacteria</taxon>
        <taxon>Pseudomonadati</taxon>
        <taxon>Bacteroidota</taxon>
        <taxon>Flavobacteriia</taxon>
        <taxon>Flavobacteriales</taxon>
        <taxon>Flavobacteriaceae</taxon>
        <taxon>Gillisia</taxon>
    </lineage>
</organism>
<dbReference type="Gene3D" id="3.40.50.1820">
    <property type="entry name" value="alpha/beta hydrolase"/>
    <property type="match status" value="1"/>
</dbReference>
<dbReference type="PIRSF" id="PIRSF000443">
    <property type="entry name" value="Homoser_Ac_trans"/>
    <property type="match status" value="1"/>
</dbReference>
<dbReference type="Pfam" id="PF00561">
    <property type="entry name" value="Abhydrolase_1"/>
    <property type="match status" value="1"/>
</dbReference>
<dbReference type="GO" id="GO:0009086">
    <property type="term" value="P:methionine biosynthetic process"/>
    <property type="evidence" value="ECO:0007669"/>
    <property type="project" value="TreeGrafter"/>
</dbReference>
<dbReference type="PANTHER" id="PTHR32268:SF11">
    <property type="entry name" value="HOMOSERINE O-ACETYLTRANSFERASE"/>
    <property type="match status" value="1"/>
</dbReference>
<keyword evidence="4" id="KW-0378">Hydrolase</keyword>
<evidence type="ECO:0000259" key="3">
    <source>
        <dbReference type="Pfam" id="PF00561"/>
    </source>
</evidence>
<reference evidence="4 5" key="1">
    <citation type="submission" date="2019-08" db="EMBL/GenBank/DDBJ databases">
        <title>Genome sequence of Gillisia hiemivivida IC154 (type strain).</title>
        <authorList>
            <person name="Bowman J.P."/>
        </authorList>
    </citation>
    <scope>NUCLEOTIDE SEQUENCE [LARGE SCALE GENOMIC DNA]</scope>
    <source>
        <strain evidence="4 5">IC154</strain>
    </source>
</reference>